<dbReference type="Gene3D" id="3.10.10.10">
    <property type="entry name" value="HIV Type 1 Reverse Transcriptase, subunit A, domain 1"/>
    <property type="match status" value="1"/>
</dbReference>
<dbReference type="InterPro" id="IPR000477">
    <property type="entry name" value="RT_dom"/>
</dbReference>
<name>A0A6G0NP71_9STRA</name>
<feature type="compositionally biased region" description="Basic residues" evidence="1">
    <location>
        <begin position="230"/>
        <end position="249"/>
    </location>
</feature>
<dbReference type="AlphaFoldDB" id="A0A6G0NP71"/>
<feature type="region of interest" description="Disordered" evidence="1">
    <location>
        <begin position="325"/>
        <end position="345"/>
    </location>
</feature>
<sequence>MRVREGPGEIVVKLADGKPHRGPRRAVSLAYAFDGFSTNDDFLAIELNYAFDCILGMPWLVRYQPEIDWLARSVRRRVGYDVSEVFTHLLVAPSRHVAVVDRTSTTQPPQRESDGPRCVECAASVIGPVSNPPSRAREGLKRNTVEQWLPYENYAVEQGLPHVKNAVEQRLPLENATVEQRLPFADDSVAQQDLRDTGMVETEPPCLEEGEVSSSESSSSETSASSSGSRRLRKSKRNRSGRRRLRRRSTAVDQAPLSEILNVVEYSEGSLNQVRAIEVANPPTDAATTTRLPGLSWKHFLRDLKAGEIEQVCLLTGSDQPDVLANAVSDDTSSSRPKTAEPKSVREARFAAQSWQALQDSNNPVYSLAREFEDIFPEKIPAELPAERGVRYEIDLVPGSKYCVTLQWPLPRDQVQAIDDFFEGRRKVGHVRESISPHSSPTFCVKKATGGWRIVHAFNKLNDVTIPAQTPIPRKDMVLDIMSGSVIYSAIDLTDGFYQILMRESDIPLTAVSTPSGMHWEWLVMQQGLKNAPATFNRMPR</sequence>
<organism evidence="3 4">
    <name type="scientific">Phytophthora fragariae</name>
    <dbReference type="NCBI Taxonomy" id="53985"/>
    <lineage>
        <taxon>Eukaryota</taxon>
        <taxon>Sar</taxon>
        <taxon>Stramenopiles</taxon>
        <taxon>Oomycota</taxon>
        <taxon>Peronosporomycetes</taxon>
        <taxon>Peronosporales</taxon>
        <taxon>Peronosporaceae</taxon>
        <taxon>Phytophthora</taxon>
    </lineage>
</organism>
<reference evidence="3 4" key="1">
    <citation type="submission" date="2018-09" db="EMBL/GenBank/DDBJ databases">
        <title>Genomic investigation of the strawberry pathogen Phytophthora fragariae indicates pathogenicity is determined by transcriptional variation in three key races.</title>
        <authorList>
            <person name="Adams T.M."/>
            <person name="Armitage A.D."/>
            <person name="Sobczyk M.K."/>
            <person name="Bates H.J."/>
            <person name="Dunwell J.M."/>
            <person name="Nellist C.F."/>
            <person name="Harrison R.J."/>
        </authorList>
    </citation>
    <scope>NUCLEOTIDE SEQUENCE [LARGE SCALE GENOMIC DNA]</scope>
    <source>
        <strain evidence="3 4">BC-23</strain>
    </source>
</reference>
<dbReference type="PANTHER" id="PTHR24559">
    <property type="entry name" value="TRANSPOSON TY3-I GAG-POL POLYPROTEIN"/>
    <property type="match status" value="1"/>
</dbReference>
<evidence type="ECO:0000313" key="4">
    <source>
        <dbReference type="Proteomes" id="UP000476176"/>
    </source>
</evidence>
<dbReference type="Gene3D" id="3.30.70.270">
    <property type="match status" value="1"/>
</dbReference>
<accession>A0A6G0NP71</accession>
<gene>
    <name evidence="3" type="ORF">PF004_g14440</name>
</gene>
<feature type="compositionally biased region" description="Low complexity" evidence="1">
    <location>
        <begin position="213"/>
        <end position="229"/>
    </location>
</feature>
<dbReference type="SUPFAM" id="SSF56672">
    <property type="entry name" value="DNA/RNA polymerases"/>
    <property type="match status" value="1"/>
</dbReference>
<evidence type="ECO:0000256" key="1">
    <source>
        <dbReference type="SAM" id="MobiDB-lite"/>
    </source>
</evidence>
<dbReference type="EMBL" id="QXGC01000921">
    <property type="protein sequence ID" value="KAE9216464.1"/>
    <property type="molecule type" value="Genomic_DNA"/>
</dbReference>
<feature type="region of interest" description="Disordered" evidence="1">
    <location>
        <begin position="198"/>
        <end position="251"/>
    </location>
</feature>
<comment type="caution">
    <text evidence="3">The sequence shown here is derived from an EMBL/GenBank/DDBJ whole genome shotgun (WGS) entry which is preliminary data.</text>
</comment>
<dbReference type="CDD" id="cd01647">
    <property type="entry name" value="RT_LTR"/>
    <property type="match status" value="1"/>
</dbReference>
<feature type="domain" description="Reverse transcriptase" evidence="2">
    <location>
        <begin position="445"/>
        <end position="539"/>
    </location>
</feature>
<proteinExistence type="predicted"/>
<dbReference type="InterPro" id="IPR043128">
    <property type="entry name" value="Rev_trsase/Diguanyl_cyclase"/>
</dbReference>
<evidence type="ECO:0000313" key="3">
    <source>
        <dbReference type="EMBL" id="KAE9216464.1"/>
    </source>
</evidence>
<dbReference type="Proteomes" id="UP000476176">
    <property type="component" value="Unassembled WGS sequence"/>
</dbReference>
<dbReference type="InterPro" id="IPR043502">
    <property type="entry name" value="DNA/RNA_pol_sf"/>
</dbReference>
<evidence type="ECO:0000259" key="2">
    <source>
        <dbReference type="Pfam" id="PF00078"/>
    </source>
</evidence>
<protein>
    <recommendedName>
        <fullName evidence="2">Reverse transcriptase domain-containing protein</fullName>
    </recommendedName>
</protein>
<dbReference type="Pfam" id="PF00078">
    <property type="entry name" value="RVT_1"/>
    <property type="match status" value="1"/>
</dbReference>
<dbReference type="InterPro" id="IPR053134">
    <property type="entry name" value="RNA-dir_DNA_polymerase"/>
</dbReference>
<dbReference type="CDD" id="cd00303">
    <property type="entry name" value="retropepsin_like"/>
    <property type="match status" value="1"/>
</dbReference>
<dbReference type="PANTHER" id="PTHR24559:SF444">
    <property type="entry name" value="REVERSE TRANSCRIPTASE DOMAIN-CONTAINING PROTEIN"/>
    <property type="match status" value="1"/>
</dbReference>